<evidence type="ECO:0000313" key="2">
    <source>
        <dbReference type="Proteomes" id="UP000271937"/>
    </source>
</evidence>
<reference evidence="1 2" key="1">
    <citation type="submission" date="2018-11" db="EMBL/GenBank/DDBJ databases">
        <title>Flavobacterium sp. nov., YIM 102600 draft genome.</title>
        <authorList>
            <person name="Li G."/>
            <person name="Jiang Y."/>
        </authorList>
    </citation>
    <scope>NUCLEOTIDE SEQUENCE [LARGE SCALE GENOMIC DNA]</scope>
    <source>
        <strain evidence="1 2">YIM 102600</strain>
    </source>
</reference>
<dbReference type="AlphaFoldDB" id="A0A3P3W5I0"/>
<protein>
    <submittedName>
        <fullName evidence="1">Uncharacterized protein</fullName>
    </submittedName>
</protein>
<gene>
    <name evidence="1" type="ORF">EG849_11460</name>
</gene>
<dbReference type="RefSeq" id="WP_125013224.1">
    <property type="nucleotide sequence ID" value="NZ_RQVR01000013.1"/>
</dbReference>
<dbReference type="EMBL" id="RQVR01000013">
    <property type="protein sequence ID" value="RRJ89934.1"/>
    <property type="molecule type" value="Genomic_DNA"/>
</dbReference>
<sequence length="63" mass="7399">MEMDKSIYSKTKLIVFKCLKTGRTCLNSISVDFTEEWIITGGGYFYNRKTQEQAEILIKRDKK</sequence>
<comment type="caution">
    <text evidence="1">The sequence shown here is derived from an EMBL/GenBank/DDBJ whole genome shotgun (WGS) entry which is preliminary data.</text>
</comment>
<keyword evidence="2" id="KW-1185">Reference proteome</keyword>
<accession>A0A3P3W5I0</accession>
<name>A0A3P3W5I0_9FLAO</name>
<proteinExistence type="predicted"/>
<evidence type="ECO:0000313" key="1">
    <source>
        <dbReference type="EMBL" id="RRJ89934.1"/>
    </source>
</evidence>
<dbReference type="Proteomes" id="UP000271937">
    <property type="component" value="Unassembled WGS sequence"/>
</dbReference>
<organism evidence="1 2">
    <name type="scientific">Flavobacterium macacae</name>
    <dbReference type="NCBI Taxonomy" id="2488993"/>
    <lineage>
        <taxon>Bacteria</taxon>
        <taxon>Pseudomonadati</taxon>
        <taxon>Bacteroidota</taxon>
        <taxon>Flavobacteriia</taxon>
        <taxon>Flavobacteriales</taxon>
        <taxon>Flavobacteriaceae</taxon>
        <taxon>Flavobacterium</taxon>
    </lineage>
</organism>